<keyword evidence="4" id="KW-1185">Reference proteome</keyword>
<dbReference type="EMBL" id="QREG01000002">
    <property type="protein sequence ID" value="REE02159.1"/>
    <property type="molecule type" value="Genomic_DNA"/>
</dbReference>
<dbReference type="OrthoDB" id="9802627at2"/>
<name>A0A3D9L729_MARFU</name>
<evidence type="ECO:0000256" key="1">
    <source>
        <dbReference type="ARBA" id="ARBA00006096"/>
    </source>
</evidence>
<organism evidence="3 4">
    <name type="scientific">Marinoscillum furvescens DSM 4134</name>
    <dbReference type="NCBI Taxonomy" id="1122208"/>
    <lineage>
        <taxon>Bacteria</taxon>
        <taxon>Pseudomonadati</taxon>
        <taxon>Bacteroidota</taxon>
        <taxon>Cytophagia</taxon>
        <taxon>Cytophagales</taxon>
        <taxon>Reichenbachiellaceae</taxon>
        <taxon>Marinoscillum</taxon>
    </lineage>
</organism>
<dbReference type="GO" id="GO:0004185">
    <property type="term" value="F:serine-type carboxypeptidase activity"/>
    <property type="evidence" value="ECO:0007669"/>
    <property type="project" value="InterPro"/>
</dbReference>
<sequence length="435" mass="49754">MITMRDFQVIGIFCVFLATSFSCKTANQTLGALKVKRTLKTSPIFSNQFTGFYLLDPTTGEVLLKQNEALHFTPASNTKILTTLACLTHLKDSLPFGSTYLMPDSTVCIQPFGDPTFLHQDFPEQPVIRKLAQAPHLSVALPDRILEPFGPGWAWDDYQYSFQSERCWMPIYGNEVRIYSTDTLHIVPSFFNHYVNRYVGERPGSLVYRDLHYNLFNIWMEYDTSTFERKIPFAWSEELLHTLLADTLHITISSSTDAPSHNADTLYNQATLPTLALMMQRSDNFLAEQLLITTARSRGYTNISAFSKALIEIWNLPDDIRWVDGSGLSRYNLMTPRVMAVLLQKILNHSDKASIKYIFPNGGVSGTIKHWYDADQPYVFAKTGTLSNNHCLSGYIQTRSGRWLIFSIMNNNYTHPVTDVKLEMEKLLETIRDRY</sequence>
<dbReference type="PROSITE" id="PS51257">
    <property type="entry name" value="PROKAR_LIPOPROTEIN"/>
    <property type="match status" value="1"/>
</dbReference>
<dbReference type="InterPro" id="IPR000667">
    <property type="entry name" value="Peptidase_S13"/>
</dbReference>
<evidence type="ECO:0000313" key="3">
    <source>
        <dbReference type="EMBL" id="REE02159.1"/>
    </source>
</evidence>
<reference evidence="3 4" key="1">
    <citation type="submission" date="2018-07" db="EMBL/GenBank/DDBJ databases">
        <title>Genomic Encyclopedia of Type Strains, Phase IV (KMG-IV): sequencing the most valuable type-strain genomes for metagenomic binning, comparative biology and taxonomic classification.</title>
        <authorList>
            <person name="Goeker M."/>
        </authorList>
    </citation>
    <scope>NUCLEOTIDE SEQUENCE [LARGE SCALE GENOMIC DNA]</scope>
    <source>
        <strain evidence="3 4">DSM 4134</strain>
    </source>
</reference>
<comment type="caution">
    <text evidence="3">The sequence shown here is derived from an EMBL/GenBank/DDBJ whole genome shotgun (WGS) entry which is preliminary data.</text>
</comment>
<evidence type="ECO:0000256" key="2">
    <source>
        <dbReference type="ARBA" id="ARBA00022801"/>
    </source>
</evidence>
<keyword evidence="2" id="KW-0378">Hydrolase</keyword>
<dbReference type="PANTHER" id="PTHR30023:SF0">
    <property type="entry name" value="PENICILLIN-SENSITIVE CARBOXYPEPTIDASE A"/>
    <property type="match status" value="1"/>
</dbReference>
<dbReference type="SUPFAM" id="SSF56601">
    <property type="entry name" value="beta-lactamase/transpeptidase-like"/>
    <property type="match status" value="1"/>
</dbReference>
<evidence type="ECO:0000313" key="4">
    <source>
        <dbReference type="Proteomes" id="UP000256779"/>
    </source>
</evidence>
<keyword evidence="3" id="KW-0645">Protease</keyword>
<dbReference type="GO" id="GO:0006508">
    <property type="term" value="P:proteolysis"/>
    <property type="evidence" value="ECO:0007669"/>
    <property type="project" value="InterPro"/>
</dbReference>
<dbReference type="RefSeq" id="WP_115866692.1">
    <property type="nucleotide sequence ID" value="NZ_QREG01000002.1"/>
</dbReference>
<dbReference type="Pfam" id="PF02113">
    <property type="entry name" value="Peptidase_S13"/>
    <property type="match status" value="2"/>
</dbReference>
<comment type="similarity">
    <text evidence="1">Belongs to the peptidase S13 family.</text>
</comment>
<dbReference type="PRINTS" id="PR00922">
    <property type="entry name" value="DADACBPTASE3"/>
</dbReference>
<keyword evidence="3" id="KW-0121">Carboxypeptidase</keyword>
<dbReference type="InterPro" id="IPR012338">
    <property type="entry name" value="Beta-lactam/transpept-like"/>
</dbReference>
<protein>
    <submittedName>
        <fullName evidence="3">D-alanyl-D-alanine carboxypeptidase/D-alanyl-D-alanine-endopeptidase (Penicillin-binding protein 4)</fullName>
    </submittedName>
</protein>
<gene>
    <name evidence="3" type="ORF">C7460_102183</name>
</gene>
<proteinExistence type="inferred from homology"/>
<dbReference type="Gene3D" id="3.40.710.10">
    <property type="entry name" value="DD-peptidase/beta-lactamase superfamily"/>
    <property type="match status" value="2"/>
</dbReference>
<accession>A0A3D9L729</accession>
<dbReference type="GO" id="GO:0000270">
    <property type="term" value="P:peptidoglycan metabolic process"/>
    <property type="evidence" value="ECO:0007669"/>
    <property type="project" value="TreeGrafter"/>
</dbReference>
<dbReference type="AlphaFoldDB" id="A0A3D9L729"/>
<dbReference type="Proteomes" id="UP000256779">
    <property type="component" value="Unassembled WGS sequence"/>
</dbReference>
<dbReference type="PANTHER" id="PTHR30023">
    <property type="entry name" value="D-ALANYL-D-ALANINE CARBOXYPEPTIDASE"/>
    <property type="match status" value="1"/>
</dbReference>